<name>M0M6I5_9EURY</name>
<reference evidence="1 2" key="1">
    <citation type="journal article" date="2014" name="PLoS Genet.">
        <title>Phylogenetically driven sequencing of extremely halophilic archaea reveals strategies for static and dynamic osmo-response.</title>
        <authorList>
            <person name="Becker E.A."/>
            <person name="Seitzer P.M."/>
            <person name="Tritt A."/>
            <person name="Larsen D."/>
            <person name="Krusor M."/>
            <person name="Yao A.I."/>
            <person name="Wu D."/>
            <person name="Madern D."/>
            <person name="Eisen J.A."/>
            <person name="Darling A.E."/>
            <person name="Facciotti M.T."/>
        </authorList>
    </citation>
    <scope>NUCLEOTIDE SEQUENCE [LARGE SCALE GENOMIC DNA]</scope>
    <source>
        <strain evidence="1 2">100A6</strain>
    </source>
</reference>
<dbReference type="AlphaFoldDB" id="M0M6I5"/>
<dbReference type="Proteomes" id="UP000011566">
    <property type="component" value="Unassembled WGS sequence"/>
</dbReference>
<comment type="caution">
    <text evidence="1">The sequence shown here is derived from an EMBL/GenBank/DDBJ whole genome shotgun (WGS) entry which is preliminary data.</text>
</comment>
<proteinExistence type="predicted"/>
<protein>
    <submittedName>
        <fullName evidence="1">Uncharacterized protein</fullName>
    </submittedName>
</protein>
<dbReference type="EMBL" id="AOMB01000005">
    <property type="protein sequence ID" value="EMA41427.1"/>
    <property type="molecule type" value="Genomic_DNA"/>
</dbReference>
<evidence type="ECO:0000313" key="1">
    <source>
        <dbReference type="EMBL" id="EMA41427.1"/>
    </source>
</evidence>
<keyword evidence="2" id="KW-1185">Reference proteome</keyword>
<accession>M0M6I5</accession>
<gene>
    <name evidence="1" type="ORF">C447_01195</name>
</gene>
<organism evidence="1 2">
    <name type="scientific">Halococcus hamelinensis 100A6</name>
    <dbReference type="NCBI Taxonomy" id="1132509"/>
    <lineage>
        <taxon>Archaea</taxon>
        <taxon>Methanobacteriati</taxon>
        <taxon>Methanobacteriota</taxon>
        <taxon>Stenosarchaea group</taxon>
        <taxon>Halobacteria</taxon>
        <taxon>Halobacteriales</taxon>
        <taxon>Halococcaceae</taxon>
        <taxon>Halococcus</taxon>
    </lineage>
</organism>
<evidence type="ECO:0000313" key="2">
    <source>
        <dbReference type="Proteomes" id="UP000011566"/>
    </source>
</evidence>
<sequence length="60" mass="6751">MVLRCARCKSYALEFTAQSYTETRLFEGYRCEHCGAEGSYSVHDTTGVSSLDGDIEDDFE</sequence>
<dbReference type="PATRIC" id="fig|1132509.6.peg.285"/>